<reference evidence="1 2" key="1">
    <citation type="submission" date="2020-04" db="EMBL/GenBank/DDBJ databases">
        <authorList>
            <person name="De Canck E."/>
        </authorList>
    </citation>
    <scope>NUCLEOTIDE SEQUENCE [LARGE SCALE GENOMIC DNA]</scope>
    <source>
        <strain evidence="1 2">LMG 27174</strain>
    </source>
</reference>
<dbReference type="EMBL" id="CADIJZ010000004">
    <property type="protein sequence ID" value="CAB3657837.1"/>
    <property type="molecule type" value="Genomic_DNA"/>
</dbReference>
<dbReference type="AlphaFoldDB" id="A0A6J5AR87"/>
<proteinExistence type="predicted"/>
<sequence>MWICLSDSFLFRVASDQDRTALMVGARRRGDIEAVFGDKYPITTLPGRDYQFRAFIPRPVVGHGDRSYPCMLAVIESRRRVGAECFQCWSS</sequence>
<gene>
    <name evidence="1" type="ORF">LMG27174_01510</name>
</gene>
<evidence type="ECO:0000313" key="2">
    <source>
        <dbReference type="Proteomes" id="UP000494205"/>
    </source>
</evidence>
<name>A0A6J5AR87_9BURK</name>
<organism evidence="1 2">
    <name type="scientific">Paraburkholderia rhynchosiae</name>
    <dbReference type="NCBI Taxonomy" id="487049"/>
    <lineage>
        <taxon>Bacteria</taxon>
        <taxon>Pseudomonadati</taxon>
        <taxon>Pseudomonadota</taxon>
        <taxon>Betaproteobacteria</taxon>
        <taxon>Burkholderiales</taxon>
        <taxon>Burkholderiaceae</taxon>
        <taxon>Paraburkholderia</taxon>
    </lineage>
</organism>
<protein>
    <submittedName>
        <fullName evidence="1">Uncharacterized protein</fullName>
    </submittedName>
</protein>
<accession>A0A6J5AR87</accession>
<dbReference type="Proteomes" id="UP000494205">
    <property type="component" value="Unassembled WGS sequence"/>
</dbReference>
<evidence type="ECO:0000313" key="1">
    <source>
        <dbReference type="EMBL" id="CAB3657837.1"/>
    </source>
</evidence>